<dbReference type="EMBL" id="DPIY01000007">
    <property type="protein sequence ID" value="HCT57140.1"/>
    <property type="molecule type" value="Genomic_DNA"/>
</dbReference>
<dbReference type="Pfam" id="PF00348">
    <property type="entry name" value="polyprenyl_synt"/>
    <property type="match status" value="1"/>
</dbReference>
<gene>
    <name evidence="7" type="ORF">DGD08_07990</name>
</gene>
<dbReference type="Gene3D" id="1.10.600.10">
    <property type="entry name" value="Farnesyl Diphosphate Synthase"/>
    <property type="match status" value="1"/>
</dbReference>
<comment type="similarity">
    <text evidence="2 6">Belongs to the FPP/GGPP synthase family.</text>
</comment>
<dbReference type="InterPro" id="IPR000092">
    <property type="entry name" value="Polyprenyl_synt"/>
</dbReference>
<organism evidence="7 8">
    <name type="scientific">Gemmatimonas aurantiaca</name>
    <dbReference type="NCBI Taxonomy" id="173480"/>
    <lineage>
        <taxon>Bacteria</taxon>
        <taxon>Pseudomonadati</taxon>
        <taxon>Gemmatimonadota</taxon>
        <taxon>Gemmatimonadia</taxon>
        <taxon>Gemmatimonadales</taxon>
        <taxon>Gemmatimonadaceae</taxon>
        <taxon>Gemmatimonas</taxon>
    </lineage>
</organism>
<keyword evidence="3 6" id="KW-0808">Transferase</keyword>
<dbReference type="PROSITE" id="PS00723">
    <property type="entry name" value="POLYPRENYL_SYNTHASE_1"/>
    <property type="match status" value="1"/>
</dbReference>
<dbReference type="GO" id="GO:0004659">
    <property type="term" value="F:prenyltransferase activity"/>
    <property type="evidence" value="ECO:0007669"/>
    <property type="project" value="InterPro"/>
</dbReference>
<dbReference type="CDD" id="cd00685">
    <property type="entry name" value="Trans_IPPS_HT"/>
    <property type="match status" value="1"/>
</dbReference>
<protein>
    <submittedName>
        <fullName evidence="7">Polyprenyl synthetase family protein</fullName>
    </submittedName>
</protein>
<dbReference type="InterPro" id="IPR033749">
    <property type="entry name" value="Polyprenyl_synt_CS"/>
</dbReference>
<dbReference type="GO" id="GO:0046872">
    <property type="term" value="F:metal ion binding"/>
    <property type="evidence" value="ECO:0007669"/>
    <property type="project" value="UniProtKB-KW"/>
</dbReference>
<evidence type="ECO:0000256" key="5">
    <source>
        <dbReference type="ARBA" id="ARBA00022842"/>
    </source>
</evidence>
<proteinExistence type="inferred from homology"/>
<dbReference type="InterPro" id="IPR008949">
    <property type="entry name" value="Isoprenoid_synthase_dom_sf"/>
</dbReference>
<keyword evidence="5" id="KW-0460">Magnesium</keyword>
<dbReference type="SUPFAM" id="SSF48576">
    <property type="entry name" value="Terpenoid synthases"/>
    <property type="match status" value="1"/>
</dbReference>
<comment type="caution">
    <text evidence="7">The sequence shown here is derived from an EMBL/GenBank/DDBJ whole genome shotgun (WGS) entry which is preliminary data.</text>
</comment>
<evidence type="ECO:0000313" key="8">
    <source>
        <dbReference type="Proteomes" id="UP000264071"/>
    </source>
</evidence>
<sequence>MTLSTRTPSALAAALRDIQAPVQEELSQVSGELWRIVAADVPLVREVQDHLMGMKGKLFRPTLLLLSSSIEGRSPKRAITFAAVVELMHLATLVHDDAVDHSALRRGMPTVNSLFSHQVSVIMGDFLYLRALRELVTIGDLEAMRSITNASNEMTLGEIRQLSAYDALAFGESDYETLIRAKTATLFMAACDVGALSGAPRYREAVTRFGERLGMAFQVADDLLDYTEQQEMTGKPSGLDLKEHKVTLPLIAALREMPSSARARVEALFASLEPEDEAIAEVVAIVRDHGGLEYARQRADQFSREAEEALADLPEGPAKTALLDSIAYVVERRW</sequence>
<dbReference type="Proteomes" id="UP000264071">
    <property type="component" value="Unassembled WGS sequence"/>
</dbReference>
<evidence type="ECO:0000313" key="7">
    <source>
        <dbReference type="EMBL" id="HCT57140.1"/>
    </source>
</evidence>
<evidence type="ECO:0000256" key="6">
    <source>
        <dbReference type="RuleBase" id="RU004466"/>
    </source>
</evidence>
<dbReference type="SFLD" id="SFLDS00005">
    <property type="entry name" value="Isoprenoid_Synthase_Type_I"/>
    <property type="match status" value="1"/>
</dbReference>
<dbReference type="AlphaFoldDB" id="A0A3D4V7R2"/>
<evidence type="ECO:0000256" key="3">
    <source>
        <dbReference type="ARBA" id="ARBA00022679"/>
    </source>
</evidence>
<dbReference type="PROSITE" id="PS00444">
    <property type="entry name" value="POLYPRENYL_SYNTHASE_2"/>
    <property type="match status" value="1"/>
</dbReference>
<dbReference type="GO" id="GO:0008299">
    <property type="term" value="P:isoprenoid biosynthetic process"/>
    <property type="evidence" value="ECO:0007669"/>
    <property type="project" value="InterPro"/>
</dbReference>
<accession>A0A3D4V7R2</accession>
<evidence type="ECO:0000256" key="1">
    <source>
        <dbReference type="ARBA" id="ARBA00001946"/>
    </source>
</evidence>
<comment type="cofactor">
    <cofactor evidence="1">
        <name>Mg(2+)</name>
        <dbReference type="ChEBI" id="CHEBI:18420"/>
    </cofactor>
</comment>
<keyword evidence="4" id="KW-0479">Metal-binding</keyword>
<dbReference type="PANTHER" id="PTHR12001:SF69">
    <property type="entry name" value="ALL TRANS-POLYPRENYL-DIPHOSPHATE SYNTHASE PDSS1"/>
    <property type="match status" value="1"/>
</dbReference>
<evidence type="ECO:0000256" key="2">
    <source>
        <dbReference type="ARBA" id="ARBA00006706"/>
    </source>
</evidence>
<reference evidence="7 8" key="1">
    <citation type="journal article" date="2018" name="Nat. Biotechnol.">
        <title>A standardized bacterial taxonomy based on genome phylogeny substantially revises the tree of life.</title>
        <authorList>
            <person name="Parks D.H."/>
            <person name="Chuvochina M."/>
            <person name="Waite D.W."/>
            <person name="Rinke C."/>
            <person name="Skarshewski A."/>
            <person name="Chaumeil P.A."/>
            <person name="Hugenholtz P."/>
        </authorList>
    </citation>
    <scope>NUCLEOTIDE SEQUENCE [LARGE SCALE GENOMIC DNA]</scope>
    <source>
        <strain evidence="7">UBA8844</strain>
    </source>
</reference>
<evidence type="ECO:0000256" key="4">
    <source>
        <dbReference type="ARBA" id="ARBA00022723"/>
    </source>
</evidence>
<dbReference type="PANTHER" id="PTHR12001">
    <property type="entry name" value="GERANYLGERANYL PYROPHOSPHATE SYNTHASE"/>
    <property type="match status" value="1"/>
</dbReference>
<name>A0A3D4V7R2_9BACT</name>
<dbReference type="OMA" id="GKQMRPM"/>